<dbReference type="PANTHER" id="PTHR11803">
    <property type="entry name" value="2-IMINOBUTANOATE/2-IMINOPROPANOATE DEAMINASE RIDA"/>
    <property type="match status" value="1"/>
</dbReference>
<dbReference type="InterPro" id="IPR035959">
    <property type="entry name" value="RutC-like_sf"/>
</dbReference>
<organism evidence="2 3">
    <name type="scientific">Albidovulum aquaemixtae</name>
    <dbReference type="NCBI Taxonomy" id="1542388"/>
    <lineage>
        <taxon>Bacteria</taxon>
        <taxon>Pseudomonadati</taxon>
        <taxon>Pseudomonadota</taxon>
        <taxon>Alphaproteobacteria</taxon>
        <taxon>Rhodobacterales</taxon>
        <taxon>Paracoccaceae</taxon>
        <taxon>Albidovulum</taxon>
    </lineage>
</organism>
<dbReference type="Proteomes" id="UP000244924">
    <property type="component" value="Unassembled WGS sequence"/>
</dbReference>
<comment type="similarity">
    <text evidence="1">Belongs to the RutC family.</text>
</comment>
<gene>
    <name evidence="2" type="primary">yabJ_3</name>
    <name evidence="2" type="ORF">DEA8626_03295</name>
</gene>
<dbReference type="EC" id="3.5.99.10" evidence="2"/>
<reference evidence="2 3" key="1">
    <citation type="submission" date="2018-03" db="EMBL/GenBank/DDBJ databases">
        <authorList>
            <person name="Keele B.F."/>
        </authorList>
    </citation>
    <scope>NUCLEOTIDE SEQUENCE [LARGE SCALE GENOMIC DNA]</scope>
    <source>
        <strain evidence="2 3">CECT 8626</strain>
    </source>
</reference>
<name>A0A2R8BLM2_9RHOB</name>
<proteinExistence type="inferred from homology"/>
<dbReference type="OrthoDB" id="583118at2"/>
<protein>
    <submittedName>
        <fullName evidence="2">2-iminobutanoate/2-iminopropanoate deaminase</fullName>
        <ecNumber evidence="2">3.5.99.10</ecNumber>
    </submittedName>
</protein>
<accession>A0A2R8BLM2</accession>
<dbReference type="RefSeq" id="WP_108854282.1">
    <property type="nucleotide sequence ID" value="NZ_OMOQ01000003.1"/>
</dbReference>
<keyword evidence="3" id="KW-1185">Reference proteome</keyword>
<dbReference type="InterPro" id="IPR006175">
    <property type="entry name" value="YjgF/YER057c/UK114"/>
</dbReference>
<keyword evidence="2" id="KW-0378">Hydrolase</keyword>
<dbReference type="AlphaFoldDB" id="A0A2R8BLM2"/>
<evidence type="ECO:0000256" key="1">
    <source>
        <dbReference type="ARBA" id="ARBA00010552"/>
    </source>
</evidence>
<evidence type="ECO:0000313" key="3">
    <source>
        <dbReference type="Proteomes" id="UP000244924"/>
    </source>
</evidence>
<dbReference type="EMBL" id="OMOQ01000003">
    <property type="protein sequence ID" value="SPH24244.1"/>
    <property type="molecule type" value="Genomic_DNA"/>
</dbReference>
<dbReference type="SUPFAM" id="SSF55298">
    <property type="entry name" value="YjgF-like"/>
    <property type="match status" value="1"/>
</dbReference>
<dbReference type="Pfam" id="PF01042">
    <property type="entry name" value="Ribonuc_L-PSP"/>
    <property type="match status" value="1"/>
</dbReference>
<dbReference type="Gene3D" id="3.30.1330.40">
    <property type="entry name" value="RutC-like"/>
    <property type="match status" value="1"/>
</dbReference>
<dbReference type="CDD" id="cd00448">
    <property type="entry name" value="YjgF_YER057c_UK114_family"/>
    <property type="match status" value="1"/>
</dbReference>
<dbReference type="PANTHER" id="PTHR11803:SF58">
    <property type="entry name" value="PROTEIN HMF1-RELATED"/>
    <property type="match status" value="1"/>
</dbReference>
<dbReference type="GO" id="GO:0005829">
    <property type="term" value="C:cytosol"/>
    <property type="evidence" value="ECO:0007669"/>
    <property type="project" value="TreeGrafter"/>
</dbReference>
<sequence>MSEKQVIGEPLVIDGRRLSLSRAVRAGDFVYLTGQVPMQDGAVMTKGAIEDQTRVVLDDITATLAVAGCTRDDVVKAMVWLTDRSDFPGFDLVYGEYFPNDPPARSAVVTDLLVDVRVEVEVVAYKPLARA</sequence>
<evidence type="ECO:0000313" key="2">
    <source>
        <dbReference type="EMBL" id="SPH24244.1"/>
    </source>
</evidence>
<dbReference type="GO" id="GO:0120241">
    <property type="term" value="F:2-iminobutanoate/2-iminopropanoate deaminase"/>
    <property type="evidence" value="ECO:0007669"/>
    <property type="project" value="UniProtKB-EC"/>
</dbReference>